<proteinExistence type="predicted"/>
<gene>
    <name evidence="2" type="ORF">EDB92DRAFT_1816520</name>
</gene>
<name>A0AAD4QDK5_9AGAM</name>
<dbReference type="AlphaFoldDB" id="A0AAD4QDK5"/>
<keyword evidence="3" id="KW-1185">Reference proteome</keyword>
<organism evidence="2 3">
    <name type="scientific">Lactarius akahatsu</name>
    <dbReference type="NCBI Taxonomy" id="416441"/>
    <lineage>
        <taxon>Eukaryota</taxon>
        <taxon>Fungi</taxon>
        <taxon>Dikarya</taxon>
        <taxon>Basidiomycota</taxon>
        <taxon>Agaricomycotina</taxon>
        <taxon>Agaricomycetes</taxon>
        <taxon>Russulales</taxon>
        <taxon>Russulaceae</taxon>
        <taxon>Lactarius</taxon>
    </lineage>
</organism>
<evidence type="ECO:0000313" key="2">
    <source>
        <dbReference type="EMBL" id="KAH8991010.1"/>
    </source>
</evidence>
<evidence type="ECO:0000313" key="3">
    <source>
        <dbReference type="Proteomes" id="UP001201163"/>
    </source>
</evidence>
<protein>
    <submittedName>
        <fullName evidence="2">Uncharacterized protein</fullName>
    </submittedName>
</protein>
<sequence>MSAYMSAAHFVHSSDILSPHTCARSPNSLNTLAHTVRRLMRARAQEASEARAARRTGRRWRRRQVGAYVFGSRYTTWTRAGAVDGQHSGYAQENFGVYLWGHQVAFIIEEVIITPRVPSVVRLTDSDTNHLVTRSSLLCLRVWYFVLVAMASVIWGTNGIDRRETLFLFAEGTFGVQILLSSDDAGRRGVLSVVFGGCVKQYHMGDVNDAEDDLLYVPAVKDPQRLCLKGGSKESCSLRELGFGPPSSSVTVPRLGAGVGRGGFMGAVATINER</sequence>
<comment type="caution">
    <text evidence="2">The sequence shown here is derived from an EMBL/GenBank/DDBJ whole genome shotgun (WGS) entry which is preliminary data.</text>
</comment>
<dbReference type="Proteomes" id="UP001201163">
    <property type="component" value="Unassembled WGS sequence"/>
</dbReference>
<keyword evidence="1" id="KW-0812">Transmembrane</keyword>
<feature type="transmembrane region" description="Helical" evidence="1">
    <location>
        <begin position="142"/>
        <end position="160"/>
    </location>
</feature>
<evidence type="ECO:0000256" key="1">
    <source>
        <dbReference type="SAM" id="Phobius"/>
    </source>
</evidence>
<dbReference type="EMBL" id="JAKELL010000028">
    <property type="protein sequence ID" value="KAH8991010.1"/>
    <property type="molecule type" value="Genomic_DNA"/>
</dbReference>
<reference evidence="2" key="1">
    <citation type="submission" date="2022-01" db="EMBL/GenBank/DDBJ databases">
        <title>Comparative genomics reveals a dynamic genome evolution in the ectomycorrhizal milk-cap (Lactarius) mushrooms.</title>
        <authorList>
            <consortium name="DOE Joint Genome Institute"/>
            <person name="Lebreton A."/>
            <person name="Tang N."/>
            <person name="Kuo A."/>
            <person name="LaButti K."/>
            <person name="Drula E."/>
            <person name="Barry K."/>
            <person name="Clum A."/>
            <person name="Lipzen A."/>
            <person name="Mousain D."/>
            <person name="Ng V."/>
            <person name="Wang R."/>
            <person name="Wang X."/>
            <person name="Dai Y."/>
            <person name="Henrissat B."/>
            <person name="Grigoriev I.V."/>
            <person name="Guerin-Laguette A."/>
            <person name="Yu F."/>
            <person name="Martin F.M."/>
        </authorList>
    </citation>
    <scope>NUCLEOTIDE SEQUENCE</scope>
    <source>
        <strain evidence="2">QP</strain>
    </source>
</reference>
<accession>A0AAD4QDK5</accession>
<keyword evidence="1" id="KW-1133">Transmembrane helix</keyword>
<keyword evidence="1" id="KW-0472">Membrane</keyword>